<feature type="region of interest" description="Disordered" evidence="4">
    <location>
        <begin position="330"/>
        <end position="397"/>
    </location>
</feature>
<dbReference type="PANTHER" id="PTHR32295">
    <property type="entry name" value="IQ-DOMAIN 5-RELATED"/>
    <property type="match status" value="1"/>
</dbReference>
<evidence type="ECO:0000259" key="5">
    <source>
        <dbReference type="Pfam" id="PF13178"/>
    </source>
</evidence>
<comment type="similarity">
    <text evidence="2">Belongs to the IQD family.</text>
</comment>
<reference evidence="6" key="1">
    <citation type="journal article" date="2021" name="Front. Plant Sci.">
        <title>Chromosome-Scale Genome Assembly for Chinese Sour Jujube and Insights Into Its Genome Evolution and Domestication Signature.</title>
        <authorList>
            <person name="Shen L.-Y."/>
            <person name="Luo H."/>
            <person name="Wang X.-L."/>
            <person name="Wang X.-M."/>
            <person name="Qiu X.-J."/>
            <person name="Liu H."/>
            <person name="Zhou S.-S."/>
            <person name="Jia K.-H."/>
            <person name="Nie S."/>
            <person name="Bao Y.-T."/>
            <person name="Zhang R.-G."/>
            <person name="Yun Q.-Z."/>
            <person name="Chai Y.-H."/>
            <person name="Lu J.-Y."/>
            <person name="Li Y."/>
            <person name="Zhao S.-W."/>
            <person name="Mao J.-F."/>
            <person name="Jia S.-G."/>
            <person name="Mao Y.-M."/>
        </authorList>
    </citation>
    <scope>NUCLEOTIDE SEQUENCE</scope>
    <source>
        <strain evidence="6">AT0</strain>
        <tissue evidence="6">Leaf</tissue>
    </source>
</reference>
<evidence type="ECO:0000313" key="6">
    <source>
        <dbReference type="EMBL" id="KAH7537986.1"/>
    </source>
</evidence>
<dbReference type="EMBL" id="JAEACU010000003">
    <property type="protein sequence ID" value="KAH7537986.1"/>
    <property type="molecule type" value="Genomic_DNA"/>
</dbReference>
<comment type="subunit">
    <text evidence="3">Binds to multiple calmodulin (CaM) in the presence of Ca(2+) and CaM-like proteins.</text>
</comment>
<organism evidence="6 7">
    <name type="scientific">Ziziphus jujuba var. spinosa</name>
    <dbReference type="NCBI Taxonomy" id="714518"/>
    <lineage>
        <taxon>Eukaryota</taxon>
        <taxon>Viridiplantae</taxon>
        <taxon>Streptophyta</taxon>
        <taxon>Embryophyta</taxon>
        <taxon>Tracheophyta</taxon>
        <taxon>Spermatophyta</taxon>
        <taxon>Magnoliopsida</taxon>
        <taxon>eudicotyledons</taxon>
        <taxon>Gunneridae</taxon>
        <taxon>Pentapetalae</taxon>
        <taxon>rosids</taxon>
        <taxon>fabids</taxon>
        <taxon>Rosales</taxon>
        <taxon>Rhamnaceae</taxon>
        <taxon>Paliureae</taxon>
        <taxon>Ziziphus</taxon>
    </lineage>
</organism>
<proteinExistence type="inferred from homology"/>
<feature type="domain" description="DUF4005" evidence="5">
    <location>
        <begin position="379"/>
        <end position="439"/>
    </location>
</feature>
<accession>A0A978VR11</accession>
<dbReference type="Proteomes" id="UP000813462">
    <property type="component" value="Unassembled WGS sequence"/>
</dbReference>
<dbReference type="PROSITE" id="PS50096">
    <property type="entry name" value="IQ"/>
    <property type="match status" value="2"/>
</dbReference>
<dbReference type="AlphaFoldDB" id="A0A978VR11"/>
<keyword evidence="1" id="KW-0112">Calmodulin-binding</keyword>
<dbReference type="GO" id="GO:0005516">
    <property type="term" value="F:calmodulin binding"/>
    <property type="evidence" value="ECO:0007669"/>
    <property type="project" value="UniProtKB-KW"/>
</dbReference>
<evidence type="ECO:0000256" key="1">
    <source>
        <dbReference type="ARBA" id="ARBA00022860"/>
    </source>
</evidence>
<dbReference type="Pfam" id="PF13178">
    <property type="entry name" value="DUF4005"/>
    <property type="match status" value="1"/>
</dbReference>
<evidence type="ECO:0000256" key="2">
    <source>
        <dbReference type="ARBA" id="ARBA00024341"/>
    </source>
</evidence>
<feature type="compositionally biased region" description="Polar residues" evidence="4">
    <location>
        <begin position="374"/>
        <end position="386"/>
    </location>
</feature>
<feature type="region of interest" description="Disordered" evidence="4">
    <location>
        <begin position="204"/>
        <end position="224"/>
    </location>
</feature>
<dbReference type="InterPro" id="IPR000048">
    <property type="entry name" value="IQ_motif_EF-hand-BS"/>
</dbReference>
<sequence>MGFLRRLFGPKRPSSSSSSSQPTKDKKWWGFLKDKVHNTTPSRPTNINSSTTDVPCSPTASLDANKHAIAVAAATAAVAEAALAAAHAAAEVVRLTSGSGSGSSATAAHASRNRQLAAIKIQSAFRAYLSSCGIVSEPQAQNTERNSRRCGARRALRALKALVKLQALVRGHIVRKQTSDMLRRMQTLVRVQARARATRTHVSELLHSTSLPSHPVPESPDKNGYQHRTYSSKFDGPSILKRCGSNTNFRHVNLDKARLESNWLDRWMEESLWNNYQGRSLRYGRTDDEKTDKILEVDTWKPHLDSQRSTRSFQLPRHVLASDYHHNQSFIPLDSPSKRSTKAPNLTPNLSSREPSSLNSLKCPIGKDEAVSRTADNSPQVLSASSRPGGARRGPFTPARSECSWGFFSAYSGYPNYMANTESSRAKVRSQSAPRQRLEFEKYGTPKRFVQGFWDGGTHLDKGSVQDADMRNNVYSSASYFDRYGNANLR</sequence>
<feature type="region of interest" description="Disordered" evidence="4">
    <location>
        <begin position="1"/>
        <end position="28"/>
    </location>
</feature>
<protein>
    <recommendedName>
        <fullName evidence="5">DUF4005 domain-containing protein</fullName>
    </recommendedName>
</protein>
<dbReference type="InterPro" id="IPR025064">
    <property type="entry name" value="DUF4005"/>
</dbReference>
<evidence type="ECO:0000256" key="4">
    <source>
        <dbReference type="SAM" id="MobiDB-lite"/>
    </source>
</evidence>
<evidence type="ECO:0000313" key="7">
    <source>
        <dbReference type="Proteomes" id="UP000813462"/>
    </source>
</evidence>
<dbReference type="Pfam" id="PF00612">
    <property type="entry name" value="IQ"/>
    <property type="match status" value="2"/>
</dbReference>
<comment type="caution">
    <text evidence="6">The sequence shown here is derived from an EMBL/GenBank/DDBJ whole genome shotgun (WGS) entry which is preliminary data.</text>
</comment>
<gene>
    <name evidence="6" type="ORF">FEM48_Zijuj03G0151300</name>
</gene>
<name>A0A978VR11_ZIZJJ</name>
<dbReference type="PANTHER" id="PTHR32295:SF174">
    <property type="entry name" value="PROTEIN IQ-DOMAIN 24"/>
    <property type="match status" value="1"/>
</dbReference>
<feature type="compositionally biased region" description="Polar residues" evidence="4">
    <location>
        <begin position="342"/>
        <end position="360"/>
    </location>
</feature>
<evidence type="ECO:0000256" key="3">
    <source>
        <dbReference type="ARBA" id="ARBA00024378"/>
    </source>
</evidence>